<dbReference type="PROSITE" id="PS51257">
    <property type="entry name" value="PROKAR_LIPOPROTEIN"/>
    <property type="match status" value="1"/>
</dbReference>
<feature type="transmembrane region" description="Helical" evidence="2">
    <location>
        <begin position="254"/>
        <end position="274"/>
    </location>
</feature>
<organism evidence="3 4">
    <name type="scientific">Candidatus Taylorbacteria bacterium RIFCSPHIGHO2_02_FULL_43_32b</name>
    <dbReference type="NCBI Taxonomy" id="1802306"/>
    <lineage>
        <taxon>Bacteria</taxon>
        <taxon>Candidatus Tayloriibacteriota</taxon>
    </lineage>
</organism>
<evidence type="ECO:0000256" key="2">
    <source>
        <dbReference type="SAM" id="Phobius"/>
    </source>
</evidence>
<feature type="region of interest" description="Disordered" evidence="1">
    <location>
        <begin position="204"/>
        <end position="224"/>
    </location>
</feature>
<keyword evidence="2" id="KW-0812">Transmembrane</keyword>
<gene>
    <name evidence="3" type="ORF">A3C72_00340</name>
</gene>
<sequence length="310" mass="33494">MTKIGAIILGAISIACLPLTLFAQVMISEIMYDEKGSDDGREWIEIKNVGEAPILVSELKFFEGETNHGITPIAGINLINQGECAIISSNPAKFRNDHNNFSGNLFKASFSLNNTGEFLALKKENSVEDSIVYGNSWGAKGDGQSLHRNSLTTFEGGSATPGICGQFSIPYVPTKKITDPSVTKTVAPSAEDAPTVVPKNYAKKSQSVLSDNSSTKNKDEFSNEEKIKRSENTFSSTTVIYTASSANSGFNYDWLWGLFGIVAVGSIGVLFSGLQRESGFESAKDGESNAPSDLSARDFEIIELKDRDEK</sequence>
<keyword evidence="2" id="KW-1133">Transmembrane helix</keyword>
<protein>
    <recommendedName>
        <fullName evidence="5">LTD domain-containing protein</fullName>
    </recommendedName>
</protein>
<evidence type="ECO:0000256" key="1">
    <source>
        <dbReference type="SAM" id="MobiDB-lite"/>
    </source>
</evidence>
<dbReference type="STRING" id="1802306.A3C72_00340"/>
<evidence type="ECO:0008006" key="5">
    <source>
        <dbReference type="Google" id="ProtNLM"/>
    </source>
</evidence>
<accession>A0A1G2MHI2</accession>
<proteinExistence type="predicted"/>
<evidence type="ECO:0000313" key="4">
    <source>
        <dbReference type="Proteomes" id="UP000177130"/>
    </source>
</evidence>
<evidence type="ECO:0000313" key="3">
    <source>
        <dbReference type="EMBL" id="OHA23366.1"/>
    </source>
</evidence>
<dbReference type="EMBL" id="MHRK01000036">
    <property type="protein sequence ID" value="OHA23366.1"/>
    <property type="molecule type" value="Genomic_DNA"/>
</dbReference>
<reference evidence="3 4" key="1">
    <citation type="journal article" date="2016" name="Nat. Commun.">
        <title>Thousands of microbial genomes shed light on interconnected biogeochemical processes in an aquifer system.</title>
        <authorList>
            <person name="Anantharaman K."/>
            <person name="Brown C.T."/>
            <person name="Hug L.A."/>
            <person name="Sharon I."/>
            <person name="Castelle C.J."/>
            <person name="Probst A.J."/>
            <person name="Thomas B.C."/>
            <person name="Singh A."/>
            <person name="Wilkins M.J."/>
            <person name="Karaoz U."/>
            <person name="Brodie E.L."/>
            <person name="Williams K.H."/>
            <person name="Hubbard S.S."/>
            <person name="Banfield J.F."/>
        </authorList>
    </citation>
    <scope>NUCLEOTIDE SEQUENCE [LARGE SCALE GENOMIC DNA]</scope>
</reference>
<feature type="compositionally biased region" description="Polar residues" evidence="1">
    <location>
        <begin position="204"/>
        <end position="215"/>
    </location>
</feature>
<dbReference type="AlphaFoldDB" id="A0A1G2MHI2"/>
<keyword evidence="2" id="KW-0472">Membrane</keyword>
<dbReference type="Proteomes" id="UP000177130">
    <property type="component" value="Unassembled WGS sequence"/>
</dbReference>
<comment type="caution">
    <text evidence="3">The sequence shown here is derived from an EMBL/GenBank/DDBJ whole genome shotgun (WGS) entry which is preliminary data.</text>
</comment>
<name>A0A1G2MHI2_9BACT</name>